<sequence>MAFWSSVVVLRSPGSGSGYVQHHGSKVYQVQILDSGIHKSLYEHVGFGPTNDTVGKDPVGGGVGVGSNTGIETSEGNARVTEPVQESSVHVPVERSADSVEEEFVEVNVSCDCDDEVEVASLVDVSLVVSERSVEEELMLLLSVAALETSEDTTDSLDEEDDSSTLAEVGVVEAEDEKLSDELDVLVSGAAELLESSELLSVGAVDVSALVSVGADTDSAVVDIDSAVVEPDNSVDGGKVFVSVTVKVLVTPVTSVTVDMGRLELVASDPGCVATLVSVTMTVLLASVTTVTGGSVTITVPTSVAENVAEAVDMNVAVALLVILQSSQGP</sequence>
<protein>
    <submittedName>
        <fullName evidence="1">Uncharacterized protein</fullName>
    </submittedName>
</protein>
<evidence type="ECO:0000313" key="1">
    <source>
        <dbReference type="EMBL" id="KIW72779.1"/>
    </source>
</evidence>
<dbReference type="HOGENOM" id="CLU_841968_0_0_1"/>
<keyword evidence="2" id="KW-1185">Reference proteome</keyword>
<gene>
    <name evidence="1" type="ORF">PV04_00954</name>
</gene>
<dbReference type="EMBL" id="KN846956">
    <property type="protein sequence ID" value="KIW72779.1"/>
    <property type="molecule type" value="Genomic_DNA"/>
</dbReference>
<reference evidence="1 2" key="1">
    <citation type="submission" date="2015-01" db="EMBL/GenBank/DDBJ databases">
        <title>The Genome Sequence of Capronia semiimmersa CBS27337.</title>
        <authorList>
            <consortium name="The Broad Institute Genomics Platform"/>
            <person name="Cuomo C."/>
            <person name="de Hoog S."/>
            <person name="Gorbushina A."/>
            <person name="Stielow B."/>
            <person name="Teixiera M."/>
            <person name="Abouelleil A."/>
            <person name="Chapman S.B."/>
            <person name="Priest M."/>
            <person name="Young S.K."/>
            <person name="Wortman J."/>
            <person name="Nusbaum C."/>
            <person name="Birren B."/>
        </authorList>
    </citation>
    <scope>NUCLEOTIDE SEQUENCE [LARGE SCALE GENOMIC DNA]</scope>
    <source>
        <strain evidence="1 2">CBS 27337</strain>
    </source>
</reference>
<evidence type="ECO:0000313" key="2">
    <source>
        <dbReference type="Proteomes" id="UP000054266"/>
    </source>
</evidence>
<name>A0A0D2GK65_9EURO</name>
<accession>A0A0D2GK65</accession>
<dbReference type="AlphaFoldDB" id="A0A0D2GK65"/>
<dbReference type="Proteomes" id="UP000054266">
    <property type="component" value="Unassembled WGS sequence"/>
</dbReference>
<proteinExistence type="predicted"/>
<organism evidence="1 2">
    <name type="scientific">Phialophora macrospora</name>
    <dbReference type="NCBI Taxonomy" id="1851006"/>
    <lineage>
        <taxon>Eukaryota</taxon>
        <taxon>Fungi</taxon>
        <taxon>Dikarya</taxon>
        <taxon>Ascomycota</taxon>
        <taxon>Pezizomycotina</taxon>
        <taxon>Eurotiomycetes</taxon>
        <taxon>Chaetothyriomycetidae</taxon>
        <taxon>Chaetothyriales</taxon>
        <taxon>Herpotrichiellaceae</taxon>
        <taxon>Phialophora</taxon>
    </lineage>
</organism>